<evidence type="ECO:0000256" key="4">
    <source>
        <dbReference type="ARBA" id="ARBA00022833"/>
    </source>
</evidence>
<evidence type="ECO:0000259" key="10">
    <source>
        <dbReference type="PROSITE" id="PS51141"/>
    </source>
</evidence>
<gene>
    <name evidence="11" type="ORF">LTRI10_LOCUS53280</name>
</gene>
<keyword evidence="4" id="KW-0862">Zinc</keyword>
<evidence type="ECO:0000256" key="7">
    <source>
        <dbReference type="ARBA" id="ARBA00023163"/>
    </source>
</evidence>
<dbReference type="GO" id="GO:0003677">
    <property type="term" value="F:DNA binding"/>
    <property type="evidence" value="ECO:0007669"/>
    <property type="project" value="UniProtKB-KW"/>
</dbReference>
<dbReference type="EMBL" id="OZ034822">
    <property type="protein sequence ID" value="CAL1414094.1"/>
    <property type="molecule type" value="Genomic_DNA"/>
</dbReference>
<feature type="domain" description="SBP-type" evidence="10">
    <location>
        <begin position="180"/>
        <end position="257"/>
    </location>
</feature>
<dbReference type="PANTHER" id="PTHR31251">
    <property type="entry name" value="SQUAMOSA PROMOTER-BINDING-LIKE PROTEIN 4"/>
    <property type="match status" value="1"/>
</dbReference>
<keyword evidence="12" id="KW-1185">Reference proteome</keyword>
<dbReference type="InterPro" id="IPR036893">
    <property type="entry name" value="SBP_sf"/>
</dbReference>
<protein>
    <recommendedName>
        <fullName evidence="10">SBP-type domain-containing protein</fullName>
    </recommendedName>
</protein>
<organism evidence="11 12">
    <name type="scientific">Linum trigynum</name>
    <dbReference type="NCBI Taxonomy" id="586398"/>
    <lineage>
        <taxon>Eukaryota</taxon>
        <taxon>Viridiplantae</taxon>
        <taxon>Streptophyta</taxon>
        <taxon>Embryophyta</taxon>
        <taxon>Tracheophyta</taxon>
        <taxon>Spermatophyta</taxon>
        <taxon>Magnoliopsida</taxon>
        <taxon>eudicotyledons</taxon>
        <taxon>Gunneridae</taxon>
        <taxon>Pentapetalae</taxon>
        <taxon>rosids</taxon>
        <taxon>fabids</taxon>
        <taxon>Malpighiales</taxon>
        <taxon>Linaceae</taxon>
        <taxon>Linum</taxon>
    </lineage>
</organism>
<dbReference type="Pfam" id="PF03110">
    <property type="entry name" value="SBP"/>
    <property type="match status" value="1"/>
</dbReference>
<keyword evidence="5" id="KW-0805">Transcription regulation</keyword>
<reference evidence="11 12" key="1">
    <citation type="submission" date="2024-04" db="EMBL/GenBank/DDBJ databases">
        <authorList>
            <person name="Fracassetti M."/>
        </authorList>
    </citation>
    <scope>NUCLEOTIDE SEQUENCE [LARGE SCALE GENOMIC DNA]</scope>
</reference>
<dbReference type="GO" id="GO:0008270">
    <property type="term" value="F:zinc ion binding"/>
    <property type="evidence" value="ECO:0007669"/>
    <property type="project" value="UniProtKB-KW"/>
</dbReference>
<keyword evidence="3 9" id="KW-0863">Zinc-finger</keyword>
<evidence type="ECO:0000313" key="12">
    <source>
        <dbReference type="Proteomes" id="UP001497516"/>
    </source>
</evidence>
<evidence type="ECO:0000256" key="9">
    <source>
        <dbReference type="PROSITE-ProRule" id="PRU00470"/>
    </source>
</evidence>
<dbReference type="SUPFAM" id="SSF103612">
    <property type="entry name" value="SBT domain"/>
    <property type="match status" value="1"/>
</dbReference>
<dbReference type="Proteomes" id="UP001497516">
    <property type="component" value="Chromosome 9"/>
</dbReference>
<proteinExistence type="predicted"/>
<dbReference type="GO" id="GO:0005634">
    <property type="term" value="C:nucleus"/>
    <property type="evidence" value="ECO:0007669"/>
    <property type="project" value="UniProtKB-SubCell"/>
</dbReference>
<accession>A0AAV2GTR9</accession>
<keyword evidence="6" id="KW-0238">DNA-binding</keyword>
<dbReference type="AlphaFoldDB" id="A0AAV2GTR9"/>
<evidence type="ECO:0000256" key="1">
    <source>
        <dbReference type="ARBA" id="ARBA00004123"/>
    </source>
</evidence>
<evidence type="ECO:0000256" key="3">
    <source>
        <dbReference type="ARBA" id="ARBA00022771"/>
    </source>
</evidence>
<evidence type="ECO:0000256" key="8">
    <source>
        <dbReference type="ARBA" id="ARBA00023242"/>
    </source>
</evidence>
<evidence type="ECO:0000256" key="2">
    <source>
        <dbReference type="ARBA" id="ARBA00022723"/>
    </source>
</evidence>
<keyword evidence="2" id="KW-0479">Metal-binding</keyword>
<name>A0AAV2GTR9_9ROSI</name>
<evidence type="ECO:0000256" key="6">
    <source>
        <dbReference type="ARBA" id="ARBA00023125"/>
    </source>
</evidence>
<dbReference type="InterPro" id="IPR004333">
    <property type="entry name" value="SBP_dom"/>
</dbReference>
<evidence type="ECO:0000256" key="5">
    <source>
        <dbReference type="ARBA" id="ARBA00023015"/>
    </source>
</evidence>
<dbReference type="PROSITE" id="PS51141">
    <property type="entry name" value="ZF_SBP"/>
    <property type="match status" value="1"/>
</dbReference>
<dbReference type="FunFam" id="4.10.1100.10:FF:000001">
    <property type="entry name" value="Squamosa promoter-binding-like protein 14"/>
    <property type="match status" value="1"/>
</dbReference>
<keyword evidence="8" id="KW-0539">Nucleus</keyword>
<sequence>MRHIEKNNTFFSQSVPTTSLVMEWNLKAASDWDWDNIIGFSSKACGTQKQGKHFLTHDDAEEGLTGMNSGYIYSPGCGGGFSGSDSGHGSSSKSSVEGLPDRISKNHLSIVGNVESVSPVDAAAGSGEHVIGLKLGKRTYFEDVCTPGNTKSSPSSSSVIASSSVAAPKRTRASCQSLQSPCCQVEGCNLDLKSAKDYHRRHRICESHSKSPKVIVAGLERRFCQQCSRFHELSEFDDKKRSCRRRLSDHNARRRRPPPEALQFGSTLSTTVYDNRRQMNAMLNRVALPAKSFTWPTSLGYKFAQAGDSFLGYVKSEGMRRQMSDLSNELNDSTSALPMISDKGLSFKGSSSQIFSQGLEGPAVTCDLEMNPDLGGALSLLSTNSSSWGMNEPPDSAPLDHLMLANETSLGQTMMPAEPQSWSLSSSENAPMESRGNLFDLQDNESISFQQFQPFKTPHHSNCFYPGQMN</sequence>
<comment type="subcellular location">
    <subcellularLocation>
        <location evidence="1">Nucleus</location>
    </subcellularLocation>
</comment>
<dbReference type="InterPro" id="IPR044817">
    <property type="entry name" value="SBP-like"/>
</dbReference>
<dbReference type="Gene3D" id="4.10.1100.10">
    <property type="entry name" value="Transcription factor, SBP-box domain"/>
    <property type="match status" value="1"/>
</dbReference>
<dbReference type="PANTHER" id="PTHR31251:SF74">
    <property type="entry name" value="SQUAMOSA PROMOTER-BINDING-LIKE PROTEIN 2"/>
    <property type="match status" value="1"/>
</dbReference>
<evidence type="ECO:0000313" key="11">
    <source>
        <dbReference type="EMBL" id="CAL1414094.1"/>
    </source>
</evidence>
<keyword evidence="7" id="KW-0804">Transcription</keyword>